<name>A0AAW1XCC6_RUBAR</name>
<feature type="compositionally biased region" description="Polar residues" evidence="1">
    <location>
        <begin position="40"/>
        <end position="50"/>
    </location>
</feature>
<feature type="region of interest" description="Disordered" evidence="1">
    <location>
        <begin position="20"/>
        <end position="66"/>
    </location>
</feature>
<dbReference type="EMBL" id="JBEDUW010000004">
    <property type="protein sequence ID" value="KAK9933390.1"/>
    <property type="molecule type" value="Genomic_DNA"/>
</dbReference>
<evidence type="ECO:0000313" key="2">
    <source>
        <dbReference type="EMBL" id="KAK9933390.1"/>
    </source>
</evidence>
<sequence length="66" mass="7184">MAKEIASELLPLIRVYKDGTVERPMESPYVPPSPQDPETGVSSKDITISDSPKICSSFPPSNPKPK</sequence>
<protein>
    <submittedName>
        <fullName evidence="2">Uncharacterized protein</fullName>
    </submittedName>
</protein>
<comment type="caution">
    <text evidence="2">The sequence shown here is derived from an EMBL/GenBank/DDBJ whole genome shotgun (WGS) entry which is preliminary data.</text>
</comment>
<proteinExistence type="predicted"/>
<evidence type="ECO:0000313" key="3">
    <source>
        <dbReference type="Proteomes" id="UP001457282"/>
    </source>
</evidence>
<dbReference type="AlphaFoldDB" id="A0AAW1XCC6"/>
<accession>A0AAW1XCC6</accession>
<evidence type="ECO:0000256" key="1">
    <source>
        <dbReference type="SAM" id="MobiDB-lite"/>
    </source>
</evidence>
<organism evidence="2 3">
    <name type="scientific">Rubus argutus</name>
    <name type="common">Southern blackberry</name>
    <dbReference type="NCBI Taxonomy" id="59490"/>
    <lineage>
        <taxon>Eukaryota</taxon>
        <taxon>Viridiplantae</taxon>
        <taxon>Streptophyta</taxon>
        <taxon>Embryophyta</taxon>
        <taxon>Tracheophyta</taxon>
        <taxon>Spermatophyta</taxon>
        <taxon>Magnoliopsida</taxon>
        <taxon>eudicotyledons</taxon>
        <taxon>Gunneridae</taxon>
        <taxon>Pentapetalae</taxon>
        <taxon>rosids</taxon>
        <taxon>fabids</taxon>
        <taxon>Rosales</taxon>
        <taxon>Rosaceae</taxon>
        <taxon>Rosoideae</taxon>
        <taxon>Rosoideae incertae sedis</taxon>
        <taxon>Rubus</taxon>
    </lineage>
</organism>
<dbReference type="Proteomes" id="UP001457282">
    <property type="component" value="Unassembled WGS sequence"/>
</dbReference>
<gene>
    <name evidence="2" type="ORF">M0R45_020588</name>
</gene>
<reference evidence="2 3" key="1">
    <citation type="journal article" date="2023" name="G3 (Bethesda)">
        <title>A chromosome-length genome assembly and annotation of blackberry (Rubus argutus, cv. 'Hillquist').</title>
        <authorList>
            <person name="Bruna T."/>
            <person name="Aryal R."/>
            <person name="Dudchenko O."/>
            <person name="Sargent D.J."/>
            <person name="Mead D."/>
            <person name="Buti M."/>
            <person name="Cavallini A."/>
            <person name="Hytonen T."/>
            <person name="Andres J."/>
            <person name="Pham M."/>
            <person name="Weisz D."/>
            <person name="Mascagni F."/>
            <person name="Usai G."/>
            <person name="Natali L."/>
            <person name="Bassil N."/>
            <person name="Fernandez G.E."/>
            <person name="Lomsadze A."/>
            <person name="Armour M."/>
            <person name="Olukolu B."/>
            <person name="Poorten T."/>
            <person name="Britton C."/>
            <person name="Davik J."/>
            <person name="Ashrafi H."/>
            <person name="Aiden E.L."/>
            <person name="Borodovsky M."/>
            <person name="Worthington M."/>
        </authorList>
    </citation>
    <scope>NUCLEOTIDE SEQUENCE [LARGE SCALE GENOMIC DNA]</scope>
    <source>
        <strain evidence="2">PI 553951</strain>
    </source>
</reference>
<keyword evidence="3" id="KW-1185">Reference proteome</keyword>